<feature type="transmembrane region" description="Helical" evidence="7">
    <location>
        <begin position="143"/>
        <end position="165"/>
    </location>
</feature>
<dbReference type="PANTHER" id="PTHR11206">
    <property type="entry name" value="MULTIDRUG RESISTANCE PROTEIN"/>
    <property type="match status" value="1"/>
</dbReference>
<comment type="caution">
    <text evidence="8">The sequence shown here is derived from an EMBL/GenBank/DDBJ whole genome shotgun (WGS) entry which is preliminary data.</text>
</comment>
<evidence type="ECO:0000313" key="9">
    <source>
        <dbReference type="Proteomes" id="UP001302126"/>
    </source>
</evidence>
<evidence type="ECO:0000256" key="2">
    <source>
        <dbReference type="ARBA" id="ARBA00010199"/>
    </source>
</evidence>
<evidence type="ECO:0000256" key="1">
    <source>
        <dbReference type="ARBA" id="ARBA00004141"/>
    </source>
</evidence>
<reference evidence="8" key="1">
    <citation type="journal article" date="2023" name="Mol. Phylogenet. Evol.">
        <title>Genome-scale phylogeny and comparative genomics of the fungal order Sordariales.</title>
        <authorList>
            <person name="Hensen N."/>
            <person name="Bonometti L."/>
            <person name="Westerberg I."/>
            <person name="Brannstrom I.O."/>
            <person name="Guillou S."/>
            <person name="Cros-Aarteil S."/>
            <person name="Calhoun S."/>
            <person name="Haridas S."/>
            <person name="Kuo A."/>
            <person name="Mondo S."/>
            <person name="Pangilinan J."/>
            <person name="Riley R."/>
            <person name="LaButti K."/>
            <person name="Andreopoulos B."/>
            <person name="Lipzen A."/>
            <person name="Chen C."/>
            <person name="Yan M."/>
            <person name="Daum C."/>
            <person name="Ng V."/>
            <person name="Clum A."/>
            <person name="Steindorff A."/>
            <person name="Ohm R.A."/>
            <person name="Martin F."/>
            <person name="Silar P."/>
            <person name="Natvig D.O."/>
            <person name="Lalanne C."/>
            <person name="Gautier V."/>
            <person name="Ament-Velasquez S.L."/>
            <person name="Kruys A."/>
            <person name="Hutchinson M.I."/>
            <person name="Powell A.J."/>
            <person name="Barry K."/>
            <person name="Miller A.N."/>
            <person name="Grigoriev I.V."/>
            <person name="Debuchy R."/>
            <person name="Gladieux P."/>
            <person name="Hiltunen Thoren M."/>
            <person name="Johannesson H."/>
        </authorList>
    </citation>
    <scope>NUCLEOTIDE SEQUENCE</scope>
    <source>
        <strain evidence="8">PSN309</strain>
    </source>
</reference>
<feature type="transmembrane region" description="Helical" evidence="7">
    <location>
        <begin position="287"/>
        <end position="312"/>
    </location>
</feature>
<dbReference type="Pfam" id="PF01554">
    <property type="entry name" value="MatE"/>
    <property type="match status" value="2"/>
</dbReference>
<dbReference type="NCBIfam" id="TIGR00797">
    <property type="entry name" value="matE"/>
    <property type="match status" value="1"/>
</dbReference>
<evidence type="ECO:0000256" key="4">
    <source>
        <dbReference type="ARBA" id="ARBA00022989"/>
    </source>
</evidence>
<feature type="transmembrane region" description="Helical" evidence="7">
    <location>
        <begin position="434"/>
        <end position="458"/>
    </location>
</feature>
<feature type="region of interest" description="Disordered" evidence="6">
    <location>
        <begin position="18"/>
        <end position="41"/>
    </location>
</feature>
<keyword evidence="4 7" id="KW-1133">Transmembrane helix</keyword>
<evidence type="ECO:0000256" key="5">
    <source>
        <dbReference type="ARBA" id="ARBA00023136"/>
    </source>
</evidence>
<feature type="compositionally biased region" description="Acidic residues" evidence="6">
    <location>
        <begin position="523"/>
        <end position="532"/>
    </location>
</feature>
<dbReference type="GO" id="GO:1990961">
    <property type="term" value="P:xenobiotic detoxification by transmembrane export across the plasma membrane"/>
    <property type="evidence" value="ECO:0007669"/>
    <property type="project" value="InterPro"/>
</dbReference>
<name>A0AAN6WYG3_9PEZI</name>
<accession>A0AAN6WYG3</accession>
<evidence type="ECO:0000256" key="6">
    <source>
        <dbReference type="SAM" id="MobiDB-lite"/>
    </source>
</evidence>
<comment type="similarity">
    <text evidence="2">Belongs to the multi antimicrobial extrusion (MATE) (TC 2.A.66.1) family.</text>
</comment>
<feature type="transmembrane region" description="Helical" evidence="7">
    <location>
        <begin position="364"/>
        <end position="386"/>
    </location>
</feature>
<keyword evidence="9" id="KW-1185">Reference proteome</keyword>
<dbReference type="InterPro" id="IPR045069">
    <property type="entry name" value="MATE_euk"/>
</dbReference>
<dbReference type="GO" id="GO:0015297">
    <property type="term" value="F:antiporter activity"/>
    <property type="evidence" value="ECO:0007669"/>
    <property type="project" value="InterPro"/>
</dbReference>
<dbReference type="GO" id="GO:0042910">
    <property type="term" value="F:xenobiotic transmembrane transporter activity"/>
    <property type="evidence" value="ECO:0007669"/>
    <property type="project" value="InterPro"/>
</dbReference>
<evidence type="ECO:0000313" key="8">
    <source>
        <dbReference type="EMBL" id="KAK4190698.1"/>
    </source>
</evidence>
<feature type="transmembrane region" description="Helical" evidence="7">
    <location>
        <begin position="246"/>
        <end position="266"/>
    </location>
</feature>
<feature type="compositionally biased region" description="Low complexity" evidence="6">
    <location>
        <begin position="21"/>
        <end position="41"/>
    </location>
</feature>
<organism evidence="8 9">
    <name type="scientific">Podospora australis</name>
    <dbReference type="NCBI Taxonomy" id="1536484"/>
    <lineage>
        <taxon>Eukaryota</taxon>
        <taxon>Fungi</taxon>
        <taxon>Dikarya</taxon>
        <taxon>Ascomycota</taxon>
        <taxon>Pezizomycotina</taxon>
        <taxon>Sordariomycetes</taxon>
        <taxon>Sordariomycetidae</taxon>
        <taxon>Sordariales</taxon>
        <taxon>Podosporaceae</taxon>
        <taxon>Podospora</taxon>
    </lineage>
</organism>
<evidence type="ECO:0000256" key="3">
    <source>
        <dbReference type="ARBA" id="ARBA00022692"/>
    </source>
</evidence>
<feature type="transmembrane region" description="Helical" evidence="7">
    <location>
        <begin position="98"/>
        <end position="123"/>
    </location>
</feature>
<reference evidence="8" key="2">
    <citation type="submission" date="2023-05" db="EMBL/GenBank/DDBJ databases">
        <authorList>
            <consortium name="Lawrence Berkeley National Laboratory"/>
            <person name="Steindorff A."/>
            <person name="Hensen N."/>
            <person name="Bonometti L."/>
            <person name="Westerberg I."/>
            <person name="Brannstrom I.O."/>
            <person name="Guillou S."/>
            <person name="Cros-Aarteil S."/>
            <person name="Calhoun S."/>
            <person name="Haridas S."/>
            <person name="Kuo A."/>
            <person name="Mondo S."/>
            <person name="Pangilinan J."/>
            <person name="Riley R."/>
            <person name="Labutti K."/>
            <person name="Andreopoulos B."/>
            <person name="Lipzen A."/>
            <person name="Chen C."/>
            <person name="Yanf M."/>
            <person name="Daum C."/>
            <person name="Ng V."/>
            <person name="Clum A."/>
            <person name="Ohm R."/>
            <person name="Martin F."/>
            <person name="Silar P."/>
            <person name="Natvig D."/>
            <person name="Lalanne C."/>
            <person name="Gautier V."/>
            <person name="Ament-Velasquez S.L."/>
            <person name="Kruys A."/>
            <person name="Hutchinson M.I."/>
            <person name="Powell A.J."/>
            <person name="Barry K."/>
            <person name="Miller A.N."/>
            <person name="Grigoriev I.V."/>
            <person name="Debuchy R."/>
            <person name="Gladieux P."/>
            <person name="Thoren M.H."/>
            <person name="Johannesson H."/>
        </authorList>
    </citation>
    <scope>NUCLEOTIDE SEQUENCE</scope>
    <source>
        <strain evidence="8">PSN309</strain>
    </source>
</reference>
<keyword evidence="3 7" id="KW-0812">Transmembrane</keyword>
<dbReference type="AlphaFoldDB" id="A0AAN6WYG3"/>
<feature type="transmembrane region" description="Helical" evidence="7">
    <location>
        <begin position="177"/>
        <end position="199"/>
    </location>
</feature>
<evidence type="ECO:0000256" key="7">
    <source>
        <dbReference type="SAM" id="Phobius"/>
    </source>
</evidence>
<sequence>MPQVPNLQPASERTALLSTTTTSKPASVHSSSSTSSANQRTTTSTPFLLSGGVQIQPWLTEIFLLSRASVPVILAYTLQNSLQTISVLIVGRLSPEALATAAFSYMFAMATAWLIALGGTTALDTLASSSFTSSANKHDLGVLLQRGLVVLSGFYSVVAVIWWFSEPLFRALGQEEFICVQSALFLRCLIPGGLGYIWFEAMKKFLQAQEIYRPGTYVLLITSPLNALLNWLFIYKFNLGLYGAPLATGISYWASFLLLVAYAVFVKGKECWGGLELRRATKHLGPFSRLAFMGVIHVGTEWWAFEIVALAAGRLGTIPLAAQSVIMTADQIINTVPFGLGVAASARVGNLLGARKPKEAARAAHSAAILSTIAGAGILTVLIASRNVFGRIFNDDERVVKLVAEVMPYVALFQIADGLNGSCGGALRGMGRQWVGAVVNLVSYYCGALPGGIYLAFYHGWGLVGLWVGQCVALYLVGALEWVIVGMSNWESEVERARERLEAGGLGVGDAAGERRGLMGGGGDDDDDDVSV</sequence>
<gene>
    <name evidence="8" type="ORF">QBC35DRAFT_63730</name>
</gene>
<dbReference type="InterPro" id="IPR002528">
    <property type="entry name" value="MATE_fam"/>
</dbReference>
<feature type="transmembrane region" description="Helical" evidence="7">
    <location>
        <begin position="211"/>
        <end position="234"/>
    </location>
</feature>
<feature type="transmembrane region" description="Helical" evidence="7">
    <location>
        <begin position="464"/>
        <end position="490"/>
    </location>
</feature>
<dbReference type="GO" id="GO:0016020">
    <property type="term" value="C:membrane"/>
    <property type="evidence" value="ECO:0007669"/>
    <property type="project" value="UniProtKB-SubCell"/>
</dbReference>
<dbReference type="Proteomes" id="UP001302126">
    <property type="component" value="Unassembled WGS sequence"/>
</dbReference>
<protein>
    <submittedName>
        <fullName evidence="8">MATE efflux family protein</fullName>
    </submittedName>
</protein>
<dbReference type="CDD" id="cd13132">
    <property type="entry name" value="MATE_eukaryotic"/>
    <property type="match status" value="1"/>
</dbReference>
<dbReference type="EMBL" id="MU864364">
    <property type="protein sequence ID" value="KAK4190698.1"/>
    <property type="molecule type" value="Genomic_DNA"/>
</dbReference>
<feature type="region of interest" description="Disordered" evidence="6">
    <location>
        <begin position="507"/>
        <end position="532"/>
    </location>
</feature>
<keyword evidence="5 7" id="KW-0472">Membrane</keyword>
<comment type="subcellular location">
    <subcellularLocation>
        <location evidence="1">Membrane</location>
        <topology evidence="1">Multi-pass membrane protein</topology>
    </subcellularLocation>
</comment>
<proteinExistence type="inferred from homology"/>